<feature type="domain" description="AB hydrolase-1" evidence="1">
    <location>
        <begin position="33"/>
        <end position="266"/>
    </location>
</feature>
<dbReference type="Pfam" id="PF00561">
    <property type="entry name" value="Abhydrolase_1"/>
    <property type="match status" value="1"/>
</dbReference>
<dbReference type="InterPro" id="IPR017497">
    <property type="entry name" value="BchO"/>
</dbReference>
<dbReference type="OrthoDB" id="9804723at2"/>
<dbReference type="AlphaFoldDB" id="A0A2Y9BVV0"/>
<evidence type="ECO:0000313" key="5">
    <source>
        <dbReference type="Proteomes" id="UP000251571"/>
    </source>
</evidence>
<protein>
    <submittedName>
        <fullName evidence="3">Magnesium chelatase accessory protein</fullName>
    </submittedName>
</protein>
<dbReference type="EMBL" id="UETC01000001">
    <property type="protein sequence ID" value="SSA37972.1"/>
    <property type="molecule type" value="Genomic_DNA"/>
</dbReference>
<accession>A0A2Y9BVV0</accession>
<reference evidence="2 4" key="2">
    <citation type="submission" date="2018-03" db="EMBL/GenBank/DDBJ databases">
        <title>Genomic Encyclopedia of Archaeal and Bacterial Type Strains, Phase II (KMG-II): from individual species to whole genera.</title>
        <authorList>
            <person name="Goeker M."/>
        </authorList>
    </citation>
    <scope>NUCLEOTIDE SEQUENCE [LARGE SCALE GENOMIC DNA]</scope>
    <source>
        <strain evidence="2 4">DSM 25227</strain>
    </source>
</reference>
<dbReference type="Proteomes" id="UP000251571">
    <property type="component" value="Unassembled WGS sequence"/>
</dbReference>
<keyword evidence="4" id="KW-1185">Reference proteome</keyword>
<dbReference type="RefSeq" id="WP_109562341.1">
    <property type="nucleotide sequence ID" value="NZ_QGDJ01000001.1"/>
</dbReference>
<evidence type="ECO:0000313" key="4">
    <source>
        <dbReference type="Proteomes" id="UP000245839"/>
    </source>
</evidence>
<proteinExistence type="predicted"/>
<reference evidence="3 5" key="1">
    <citation type="submission" date="2016-10" db="EMBL/GenBank/DDBJ databases">
        <authorList>
            <person name="Cai Z."/>
        </authorList>
    </citation>
    <scope>NUCLEOTIDE SEQUENCE [LARGE SCALE GENOMIC DNA]</scope>
    <source>
        <strain evidence="3 5">DSM 25227</strain>
    </source>
</reference>
<sequence length="296" mass="31736">MIPQDWPNAEASRIVESRPHRWHVQQLGTGPDLLMLHGAGASTHSWAALAPRLSGRLRLTMIDLPGHGFSRAGTRARSGLDAMAEDITALLAQLEVTPAAYLGHSAGAALALRLSLDAKPQRPVIAINGAFQMFNGVAGFLFPIMAKALSLNPLTVPLFTMGSTPARTRRLLSGTGSAIDAPTLDRYHRLISDRTHVAGALAMMANWSLDGLLRDAPRMEAPVLLLAGERDRTVPAAVSRDMARRLPRAQLRVESALGHLLHEEAPDLAAGACIAFLEETGVLAREIQAPPVYSEN</sequence>
<dbReference type="SUPFAM" id="SSF53474">
    <property type="entry name" value="alpha/beta-Hydrolases"/>
    <property type="match status" value="1"/>
</dbReference>
<dbReference type="PRINTS" id="PR00111">
    <property type="entry name" value="ABHYDROLASE"/>
</dbReference>
<dbReference type="PANTHER" id="PTHR43798">
    <property type="entry name" value="MONOACYLGLYCEROL LIPASE"/>
    <property type="match status" value="1"/>
</dbReference>
<dbReference type="InterPro" id="IPR000073">
    <property type="entry name" value="AB_hydrolase_1"/>
</dbReference>
<dbReference type="EMBL" id="QGDJ01000001">
    <property type="protein sequence ID" value="PWJ21694.1"/>
    <property type="molecule type" value="Genomic_DNA"/>
</dbReference>
<dbReference type="GO" id="GO:0016020">
    <property type="term" value="C:membrane"/>
    <property type="evidence" value="ECO:0007669"/>
    <property type="project" value="TreeGrafter"/>
</dbReference>
<dbReference type="PANTHER" id="PTHR43798:SF33">
    <property type="entry name" value="HYDROLASE, PUTATIVE (AFU_ORTHOLOGUE AFUA_2G14860)-RELATED"/>
    <property type="match status" value="1"/>
</dbReference>
<name>A0A2Y9BVV0_9RHOB</name>
<dbReference type="Proteomes" id="UP000245839">
    <property type="component" value="Unassembled WGS sequence"/>
</dbReference>
<dbReference type="Gene3D" id="3.40.50.1820">
    <property type="entry name" value="alpha/beta hydrolase"/>
    <property type="match status" value="1"/>
</dbReference>
<organism evidence="3 5">
    <name type="scientific">Jannaschia seohaensis</name>
    <dbReference type="NCBI Taxonomy" id="475081"/>
    <lineage>
        <taxon>Bacteria</taxon>
        <taxon>Pseudomonadati</taxon>
        <taxon>Pseudomonadota</taxon>
        <taxon>Alphaproteobacteria</taxon>
        <taxon>Rhodobacterales</taxon>
        <taxon>Roseobacteraceae</taxon>
        <taxon>Jannaschia</taxon>
    </lineage>
</organism>
<evidence type="ECO:0000313" key="2">
    <source>
        <dbReference type="EMBL" id="PWJ21694.1"/>
    </source>
</evidence>
<evidence type="ECO:0000259" key="1">
    <source>
        <dbReference type="Pfam" id="PF00561"/>
    </source>
</evidence>
<dbReference type="NCBIfam" id="TIGR03056">
    <property type="entry name" value="bchO_mg_che_rel"/>
    <property type="match status" value="1"/>
</dbReference>
<dbReference type="InterPro" id="IPR050266">
    <property type="entry name" value="AB_hydrolase_sf"/>
</dbReference>
<evidence type="ECO:0000313" key="3">
    <source>
        <dbReference type="EMBL" id="SSA37972.1"/>
    </source>
</evidence>
<dbReference type="InterPro" id="IPR029058">
    <property type="entry name" value="AB_hydrolase_fold"/>
</dbReference>
<gene>
    <name evidence="2" type="ORF">BCF38_101102</name>
    <name evidence="3" type="ORF">SAMN05421539_101102</name>
</gene>